<dbReference type="EMBL" id="FNCE01000014">
    <property type="protein sequence ID" value="SDG46159.1"/>
    <property type="molecule type" value="Genomic_DNA"/>
</dbReference>
<dbReference type="PROSITE" id="PS51318">
    <property type="entry name" value="TAT"/>
    <property type="match status" value="1"/>
</dbReference>
<name>A0A1G7UGG2_9PROT</name>
<organism evidence="4 5">
    <name type="scientific">Limimonas halophila</name>
    <dbReference type="NCBI Taxonomy" id="1082479"/>
    <lineage>
        <taxon>Bacteria</taxon>
        <taxon>Pseudomonadati</taxon>
        <taxon>Pseudomonadota</taxon>
        <taxon>Alphaproteobacteria</taxon>
        <taxon>Rhodospirillales</taxon>
        <taxon>Rhodovibrionaceae</taxon>
        <taxon>Limimonas</taxon>
    </lineage>
</organism>
<dbReference type="InterPro" id="IPR041721">
    <property type="entry name" value="TTHA0766"/>
</dbReference>
<dbReference type="GO" id="GO:0055085">
    <property type="term" value="P:transmembrane transport"/>
    <property type="evidence" value="ECO:0007669"/>
    <property type="project" value="InterPro"/>
</dbReference>
<evidence type="ECO:0000256" key="3">
    <source>
        <dbReference type="PIRSR" id="PIRSR039026-2"/>
    </source>
</evidence>
<dbReference type="OrthoDB" id="9769667at2"/>
<proteinExistence type="predicted"/>
<dbReference type="Pfam" id="PF03480">
    <property type="entry name" value="DctP"/>
    <property type="match status" value="1"/>
</dbReference>
<keyword evidence="3" id="KW-0479">Metal-binding</keyword>
<keyword evidence="1" id="KW-0732">Signal</keyword>
<dbReference type="PANTHER" id="PTHR33376:SF5">
    <property type="entry name" value="EXTRACYTOPLASMIC SOLUTE RECEPTOR PROTEIN"/>
    <property type="match status" value="1"/>
</dbReference>
<dbReference type="InterPro" id="IPR018389">
    <property type="entry name" value="DctP_fam"/>
</dbReference>
<sequence>MTKTKKAQTAAGSRRNFLKGGAAAIAGAPAIVASTSLVNAAPARTLRMQSSWQPGTTGYKIFEQWAKEMPDLTDGEIGIKPFPAGAVSGDFQLMDAVRNNVLDGMNVFTVYWAGRMPAGVFLSSYPMGPNHPHMWDMLFDSYGGRELADELYSGFGLKFIGHVHHDLNLVHSKKPITSLDDLKNLKLRVPGGIVADCFSDIGAQTTLLPGSDVYPALEKGTIDAADFVGPAVNYDLGFHQITDYIMMGPTSTPCLHQPVDLMDISVSRRVWDSLSERMKTLFPELVDAYSRRHYAGIQEANNKAWKKYAEAGVEVTRLSEQDVEEFRKVAIPNWFKWANKDKNAARVFKLQLELMQNPSVALIEKSDIKDYSLDI</sequence>
<dbReference type="NCBIfam" id="NF037995">
    <property type="entry name" value="TRAP_S1"/>
    <property type="match status" value="1"/>
</dbReference>
<keyword evidence="5" id="KW-1185">Reference proteome</keyword>
<dbReference type="Gene3D" id="3.40.190.170">
    <property type="entry name" value="Bacterial extracellular solute-binding protein, family 7"/>
    <property type="match status" value="1"/>
</dbReference>
<dbReference type="PANTHER" id="PTHR33376">
    <property type="match status" value="1"/>
</dbReference>
<evidence type="ECO:0000313" key="4">
    <source>
        <dbReference type="EMBL" id="SDG46159.1"/>
    </source>
</evidence>
<dbReference type="InterPro" id="IPR006311">
    <property type="entry name" value="TAT_signal"/>
</dbReference>
<dbReference type="STRING" id="1082479.SAMN05216241_11415"/>
<reference evidence="4 5" key="1">
    <citation type="submission" date="2016-10" db="EMBL/GenBank/DDBJ databases">
        <authorList>
            <person name="de Groot N.N."/>
        </authorList>
    </citation>
    <scope>NUCLEOTIDE SEQUENCE [LARGE SCALE GENOMIC DNA]</scope>
    <source>
        <strain evidence="4 5">DSM 25584</strain>
    </source>
</reference>
<dbReference type="RefSeq" id="WP_090021766.1">
    <property type="nucleotide sequence ID" value="NZ_FNCE01000014.1"/>
</dbReference>
<dbReference type="GO" id="GO:0015727">
    <property type="term" value="P:lactate transport"/>
    <property type="evidence" value="ECO:0007669"/>
    <property type="project" value="InterPro"/>
</dbReference>
<dbReference type="GO" id="GO:0046872">
    <property type="term" value="F:metal ion binding"/>
    <property type="evidence" value="ECO:0007669"/>
    <property type="project" value="UniProtKB-KW"/>
</dbReference>
<gene>
    <name evidence="4" type="ORF">SAMN05216241_11415</name>
</gene>
<dbReference type="InterPro" id="IPR038404">
    <property type="entry name" value="TRAP_DctP_sf"/>
</dbReference>
<dbReference type="PIRSF" id="PIRSF039026">
    <property type="entry name" value="SiaP"/>
    <property type="match status" value="1"/>
</dbReference>
<evidence type="ECO:0000313" key="5">
    <source>
        <dbReference type="Proteomes" id="UP000199415"/>
    </source>
</evidence>
<evidence type="ECO:0000256" key="1">
    <source>
        <dbReference type="ARBA" id="ARBA00022729"/>
    </source>
</evidence>
<dbReference type="CDD" id="cd13681">
    <property type="entry name" value="PBP2_TRAP_lactate"/>
    <property type="match status" value="1"/>
</dbReference>
<feature type="binding site" evidence="2">
    <location>
        <position position="188"/>
    </location>
    <ligand>
        <name>substrate</name>
    </ligand>
</feature>
<dbReference type="Proteomes" id="UP000199415">
    <property type="component" value="Unassembled WGS sequence"/>
</dbReference>
<protein>
    <submittedName>
        <fullName evidence="4">TRAP-type mannitol/chloroaromatic compound transport system, substrate-binding protein</fullName>
    </submittedName>
</protein>
<feature type="binding site" evidence="3">
    <location>
        <position position="227"/>
    </location>
    <ligand>
        <name>Na(+)</name>
        <dbReference type="ChEBI" id="CHEBI:29101"/>
    </ligand>
</feature>
<dbReference type="GO" id="GO:0031317">
    <property type="term" value="C:tripartite ATP-independent periplasmic transporter complex"/>
    <property type="evidence" value="ECO:0007669"/>
    <property type="project" value="InterPro"/>
</dbReference>
<dbReference type="AlphaFoldDB" id="A0A1G7UGG2"/>
<feature type="binding site" evidence="2">
    <location>
        <position position="168"/>
    </location>
    <ligand>
        <name>substrate</name>
    </ligand>
</feature>
<accession>A0A1G7UGG2</accession>
<feature type="binding site" evidence="3">
    <location>
        <position position="226"/>
    </location>
    <ligand>
        <name>substrate</name>
    </ligand>
</feature>
<evidence type="ECO:0000256" key="2">
    <source>
        <dbReference type="PIRSR" id="PIRSR039026-1"/>
    </source>
</evidence>
<feature type="binding site" evidence="3">
    <location>
        <position position="257"/>
    </location>
    <ligand>
        <name>substrate</name>
    </ligand>
</feature>
<dbReference type="InterPro" id="IPR026289">
    <property type="entry name" value="SBP_TakP-like"/>
</dbReference>